<sequence length="379" mass="43816">MYKTATIVIKNTNPLFAVIDDYAFLCKNLKNSALYVYRQFFFKENKTLNKYKLIKEFTQDKQADYVAIPRKVSQQIIFQVAQEFQSFWGLVKLGVKDKSKPRPNIPRYLDKQKGRANIIFTKQAISKKDLPKGVLTLSPFDKTRPISIHLGKLNQIIDYNNIQEVKIVKVANGYDVKICYKTQDTKTDTSVNPTRVLSIDFGVNNLMTVGNNVNLTPLIIKGQAQKSFNQYFNKKLAKLKSRLDTAKDFLKPSIRKKLDRLYQKRKHKVNDFLHKASHYLINHAVENHIDTIVIGYNKGWKQEIEIGKVNNQKFVNIPFATLLNMITYKAKEKGIQVIITNENHTSKCSFLDDEPIQKQSTYKGKRIKRGLFKSSNGRL</sequence>
<name>A0A1B8QS24_MORNO</name>
<dbReference type="EMBL" id="CP065728">
    <property type="protein sequence ID" value="QPT44226.1"/>
    <property type="molecule type" value="Genomic_DNA"/>
</dbReference>
<dbReference type="InterPro" id="IPR001959">
    <property type="entry name" value="Transposase"/>
</dbReference>
<evidence type="ECO:0000256" key="4">
    <source>
        <dbReference type="ARBA" id="ARBA00023172"/>
    </source>
</evidence>
<keyword evidence="3" id="KW-0238">DNA-binding</keyword>
<accession>A0A1B8QS24</accession>
<evidence type="ECO:0000313" key="9">
    <source>
        <dbReference type="Proteomes" id="UP000594834"/>
    </source>
</evidence>
<dbReference type="GO" id="GO:0006310">
    <property type="term" value="P:DNA recombination"/>
    <property type="evidence" value="ECO:0007669"/>
    <property type="project" value="UniProtKB-KW"/>
</dbReference>
<dbReference type="STRING" id="478.A7456_08385"/>
<dbReference type="NCBIfam" id="TIGR01766">
    <property type="entry name" value="IS200/IS605 family accessory protein TnpB-like domain"/>
    <property type="match status" value="1"/>
</dbReference>
<keyword evidence="2" id="KW-0815">Transposition</keyword>
<proteinExistence type="inferred from homology"/>
<dbReference type="Pfam" id="PF01385">
    <property type="entry name" value="OrfB_IS605"/>
    <property type="match status" value="1"/>
</dbReference>
<dbReference type="RefSeq" id="WP_067007087.1">
    <property type="nucleotide sequence ID" value="NZ_CP065728.1"/>
</dbReference>
<keyword evidence="4" id="KW-0233">DNA recombination</keyword>
<reference evidence="6 8" key="1">
    <citation type="submission" date="2016-05" db="EMBL/GenBank/DDBJ databases">
        <title>Draft genome sequence of Moraxella nonliquefaciens CCUG 348T.</title>
        <authorList>
            <person name="Salva-Serra F."/>
            <person name="Engstrom-Jakobsson H."/>
            <person name="Thorell K."/>
            <person name="Gonzales-Siles L."/>
            <person name="Karlsson R."/>
            <person name="Boulund F."/>
            <person name="Engstrand L."/>
            <person name="Kristiansson E."/>
            <person name="Moore E."/>
        </authorList>
    </citation>
    <scope>NUCLEOTIDE SEQUENCE [LARGE SCALE GENOMIC DNA]</scope>
    <source>
        <strain evidence="6 8">CCUG 348</strain>
    </source>
</reference>
<dbReference type="NCBIfam" id="NF040570">
    <property type="entry name" value="guided_TnpB"/>
    <property type="match status" value="1"/>
</dbReference>
<evidence type="ECO:0000313" key="6">
    <source>
        <dbReference type="EMBL" id="OBX87157.1"/>
    </source>
</evidence>
<protein>
    <submittedName>
        <fullName evidence="7">Transposase</fullName>
    </submittedName>
</protein>
<dbReference type="Proteomes" id="UP000092575">
    <property type="component" value="Unassembled WGS sequence"/>
</dbReference>
<keyword evidence="9" id="KW-1185">Reference proteome</keyword>
<organism evidence="6 8">
    <name type="scientific">Moraxella nonliquefaciens</name>
    <dbReference type="NCBI Taxonomy" id="478"/>
    <lineage>
        <taxon>Bacteria</taxon>
        <taxon>Pseudomonadati</taxon>
        <taxon>Pseudomonadota</taxon>
        <taxon>Gammaproteobacteria</taxon>
        <taxon>Moraxellales</taxon>
        <taxon>Moraxellaceae</taxon>
        <taxon>Moraxella</taxon>
    </lineage>
</organism>
<evidence type="ECO:0000256" key="1">
    <source>
        <dbReference type="ARBA" id="ARBA00008761"/>
    </source>
</evidence>
<dbReference type="Proteomes" id="UP000594834">
    <property type="component" value="Chromosome"/>
</dbReference>
<evidence type="ECO:0000313" key="8">
    <source>
        <dbReference type="Proteomes" id="UP000092575"/>
    </source>
</evidence>
<feature type="domain" description="Probable transposase IS891/IS1136/IS1341" evidence="5">
    <location>
        <begin position="178"/>
        <end position="300"/>
    </location>
</feature>
<comment type="similarity">
    <text evidence="1">In the C-terminal section; belongs to the transposase 35 family.</text>
</comment>
<dbReference type="AlphaFoldDB" id="A0A1B8QS24"/>
<dbReference type="InterPro" id="IPR010095">
    <property type="entry name" value="Cas12f1-like_TNB"/>
</dbReference>
<dbReference type="EMBL" id="LXTW01000003">
    <property type="protein sequence ID" value="OBX87157.1"/>
    <property type="molecule type" value="Genomic_DNA"/>
</dbReference>
<evidence type="ECO:0000313" key="7">
    <source>
        <dbReference type="EMBL" id="QPT44226.1"/>
    </source>
</evidence>
<dbReference type="GO" id="GO:0003677">
    <property type="term" value="F:DNA binding"/>
    <property type="evidence" value="ECO:0007669"/>
    <property type="project" value="UniProtKB-KW"/>
</dbReference>
<evidence type="ECO:0000256" key="2">
    <source>
        <dbReference type="ARBA" id="ARBA00022578"/>
    </source>
</evidence>
<evidence type="ECO:0000259" key="5">
    <source>
        <dbReference type="Pfam" id="PF01385"/>
    </source>
</evidence>
<evidence type="ECO:0000256" key="3">
    <source>
        <dbReference type="ARBA" id="ARBA00023125"/>
    </source>
</evidence>
<gene>
    <name evidence="6" type="ORF">A7456_08385</name>
    <name evidence="7" type="ORF">I6G26_09200</name>
</gene>
<reference evidence="7 9" key="2">
    <citation type="submission" date="2020-12" db="EMBL/GenBank/DDBJ databases">
        <title>FDA dAtabase for Regulatory Grade micrObial Sequences (FDA-ARGOS): Supporting development and validation of Infectious Disease Dx tests.</title>
        <authorList>
            <person name="Sproer C."/>
            <person name="Gronow S."/>
            <person name="Severitt S."/>
            <person name="Schroder I."/>
            <person name="Tallon L."/>
            <person name="Sadzewicz L."/>
            <person name="Zhao X."/>
            <person name="Boylan J."/>
            <person name="Ott S."/>
            <person name="Bowen H."/>
            <person name="Vavikolanu K."/>
            <person name="Mehta A."/>
            <person name="Aluvathingal J."/>
            <person name="Nadendla S."/>
            <person name="Lowell S."/>
            <person name="Myers T."/>
            <person name="Yan Y."/>
            <person name="Sichtig H."/>
        </authorList>
    </citation>
    <scope>NUCLEOTIDE SEQUENCE [LARGE SCALE GENOMIC DNA]</scope>
    <source>
        <strain evidence="7 9">FDAARGOS_869</strain>
    </source>
</reference>
<dbReference type="GO" id="GO:0032196">
    <property type="term" value="P:transposition"/>
    <property type="evidence" value="ECO:0007669"/>
    <property type="project" value="UniProtKB-KW"/>
</dbReference>